<organism evidence="3 4">
    <name type="scientific">Loxostege sticticalis</name>
    <name type="common">Beet webworm moth</name>
    <dbReference type="NCBI Taxonomy" id="481309"/>
    <lineage>
        <taxon>Eukaryota</taxon>
        <taxon>Metazoa</taxon>
        <taxon>Ecdysozoa</taxon>
        <taxon>Arthropoda</taxon>
        <taxon>Hexapoda</taxon>
        <taxon>Insecta</taxon>
        <taxon>Pterygota</taxon>
        <taxon>Neoptera</taxon>
        <taxon>Endopterygota</taxon>
        <taxon>Lepidoptera</taxon>
        <taxon>Glossata</taxon>
        <taxon>Ditrysia</taxon>
        <taxon>Pyraloidea</taxon>
        <taxon>Crambidae</taxon>
        <taxon>Pyraustinae</taxon>
        <taxon>Loxostege</taxon>
    </lineage>
</organism>
<feature type="compositionally biased region" description="Basic and acidic residues" evidence="2">
    <location>
        <begin position="102"/>
        <end position="111"/>
    </location>
</feature>
<dbReference type="EMBL" id="JBEDNZ010000008">
    <property type="protein sequence ID" value="KAL0839465.1"/>
    <property type="molecule type" value="Genomic_DNA"/>
</dbReference>
<evidence type="ECO:0000313" key="3">
    <source>
        <dbReference type="EMBL" id="KAL0839465.1"/>
    </source>
</evidence>
<feature type="coiled-coil region" evidence="1">
    <location>
        <begin position="551"/>
        <end position="649"/>
    </location>
</feature>
<dbReference type="AlphaFoldDB" id="A0ABD0T7W9"/>
<sequence>MFSKAKRFEPIDLPKTQSKPKKQETEKQIKPVSITKSVTGKSKNFAPLCSSATKANTETRSQCSSTASVKSFVTPRPVKFPSNSKVTSSLKKQLPPPKNITKRKEDDKNNDDVVKAQEVEIRNKDHTILEYNKHIEDLKTEIARLQTQINVKQNPINNITTKLSEIHLDKCTKESESHVEFSKDVEKMKKTIIDLELQCDKLEQEVSNKQVELSALEEVITIRDSLCKDLQEKLTNMESNLEETRQRLEMVKGHHALALEANESIRREYKAELETLKTKMEEEKQAIINKHKSDQERIRFEYNDLIDTIKTQIMKEKTEEMHDLQDQLDTKEREFTAKLEQINEAADEKLRLCEIQFEERTRNIQDHWTKQQSKIQYLEKEAKDLKYSLSHAEEENSLLQQKFNSLKNENECLKAEKSDKIREINDLKEEFKRKNIDFENEINKLTVEVDKAAKEKSRFEMSLSVTRDIVQVLTMRLRESDSELEHLENTVQTLNNSKELLENELVTYKNTLNNTILECNEYKEALVNILKSKAALAKEHNRIMEHNVTLIESLQNVEKEAYRELGSIKNELIEDVELIKKESNSQIQMLRDEVEKKRMLCELATEHAGQASAAAEQSRVLLAQAATEIARLEADNQRYQQQIQDQQSLVVELSLLRQENEELTMTVAKQSSIIDKMKKDMEHVQTKPKSPSVLRKTLKIGKENVQTVISPLRERNH</sequence>
<proteinExistence type="predicted"/>
<feature type="compositionally biased region" description="Basic and acidic residues" evidence="2">
    <location>
        <begin position="1"/>
        <end position="12"/>
    </location>
</feature>
<feature type="region of interest" description="Disordered" evidence="2">
    <location>
        <begin position="1"/>
        <end position="35"/>
    </location>
</feature>
<keyword evidence="1" id="KW-0175">Coiled coil</keyword>
<name>A0ABD0T7W9_LOXSC</name>
<accession>A0ABD0T7W9</accession>
<feature type="coiled-coil region" evidence="1">
    <location>
        <begin position="375"/>
        <end position="518"/>
    </location>
</feature>
<feature type="coiled-coil region" evidence="1">
    <location>
        <begin position="185"/>
        <end position="290"/>
    </location>
</feature>
<feature type="compositionally biased region" description="Polar residues" evidence="2">
    <location>
        <begin position="81"/>
        <end position="91"/>
    </location>
</feature>
<comment type="caution">
    <text evidence="3">The sequence shown here is derived from an EMBL/GenBank/DDBJ whole genome shotgun (WGS) entry which is preliminary data.</text>
</comment>
<feature type="coiled-coil region" evidence="1">
    <location>
        <begin position="314"/>
        <end position="348"/>
    </location>
</feature>
<protein>
    <submittedName>
        <fullName evidence="3">Uncharacterized protein</fullName>
    </submittedName>
</protein>
<evidence type="ECO:0000313" key="4">
    <source>
        <dbReference type="Proteomes" id="UP001549921"/>
    </source>
</evidence>
<gene>
    <name evidence="3" type="ORF">ABMA28_016175</name>
</gene>
<reference evidence="3 4" key="1">
    <citation type="submission" date="2024-06" db="EMBL/GenBank/DDBJ databases">
        <title>A chromosome-level genome assembly of beet webworm, Loxostege sticticalis.</title>
        <authorList>
            <person name="Zhang Y."/>
        </authorList>
    </citation>
    <scope>NUCLEOTIDE SEQUENCE [LARGE SCALE GENOMIC DNA]</scope>
    <source>
        <strain evidence="3">AQ028</strain>
        <tissue evidence="3">Male pupae</tissue>
    </source>
</reference>
<feature type="region of interest" description="Disordered" evidence="2">
    <location>
        <begin position="75"/>
        <end position="111"/>
    </location>
</feature>
<evidence type="ECO:0000256" key="1">
    <source>
        <dbReference type="SAM" id="Coils"/>
    </source>
</evidence>
<evidence type="ECO:0000256" key="2">
    <source>
        <dbReference type="SAM" id="MobiDB-lite"/>
    </source>
</evidence>
<dbReference type="Proteomes" id="UP001549921">
    <property type="component" value="Unassembled WGS sequence"/>
</dbReference>